<dbReference type="EMBL" id="LMVP01000146">
    <property type="protein sequence ID" value="PAV12990.1"/>
    <property type="molecule type" value="Genomic_DNA"/>
</dbReference>
<accession>A0A2A2HUM8</accession>
<reference evidence="2 3" key="1">
    <citation type="journal article" date="2017" name="BMC Genomics">
        <title>Genomic analysis of methanogenic archaea reveals a shift towards energy conservation.</title>
        <authorList>
            <person name="Gilmore S.P."/>
            <person name="Henske J.K."/>
            <person name="Sexton J.A."/>
            <person name="Solomon K.V."/>
            <person name="Seppala S."/>
            <person name="Yoo J.I."/>
            <person name="Huyett L.M."/>
            <person name="Pressman A."/>
            <person name="Cogan J.Z."/>
            <person name="Kivenson V."/>
            <person name="Peng X."/>
            <person name="Tan Y."/>
            <person name="Valentine D.L."/>
            <person name="O'Malley M.A."/>
        </authorList>
    </citation>
    <scope>NUCLEOTIDE SEQUENCE [LARGE SCALE GENOMIC DNA]</scope>
    <source>
        <strain evidence="2 3">MC-15</strain>
    </source>
</reference>
<proteinExistence type="predicted"/>
<protein>
    <recommendedName>
        <fullName evidence="1">eCIS core domain-containing protein</fullName>
    </recommendedName>
</protein>
<dbReference type="Pfam" id="PF13699">
    <property type="entry name" value="eCIS_core"/>
    <property type="match status" value="1"/>
</dbReference>
<evidence type="ECO:0000259" key="1">
    <source>
        <dbReference type="Pfam" id="PF13699"/>
    </source>
</evidence>
<name>A0A2A2HUM8_9EURY</name>
<evidence type="ECO:0000313" key="2">
    <source>
        <dbReference type="EMBL" id="PAV12990.1"/>
    </source>
</evidence>
<evidence type="ECO:0000313" key="3">
    <source>
        <dbReference type="Proteomes" id="UP000218164"/>
    </source>
</evidence>
<keyword evidence="3" id="KW-1185">Reference proteome</keyword>
<dbReference type="InterPro" id="IPR025295">
    <property type="entry name" value="eCIS_core_dom"/>
</dbReference>
<organism evidence="2 3">
    <name type="scientific">Methanosarcina spelaei</name>
    <dbReference type="NCBI Taxonomy" id="1036679"/>
    <lineage>
        <taxon>Archaea</taxon>
        <taxon>Methanobacteriati</taxon>
        <taxon>Methanobacteriota</taxon>
        <taxon>Stenosarchaea group</taxon>
        <taxon>Methanomicrobia</taxon>
        <taxon>Methanosarcinales</taxon>
        <taxon>Methanosarcinaceae</taxon>
        <taxon>Methanosarcina</taxon>
    </lineage>
</organism>
<dbReference type="Proteomes" id="UP000218164">
    <property type="component" value="Unassembled WGS sequence"/>
</dbReference>
<dbReference type="AlphaFoldDB" id="A0A2A2HUM8"/>
<comment type="caution">
    <text evidence="2">The sequence shown here is derived from an EMBL/GenBank/DDBJ whole genome shotgun (WGS) entry which is preliminary data.</text>
</comment>
<gene>
    <name evidence="2" type="ORF">ASJ81_04490</name>
</gene>
<dbReference type="RefSeq" id="WP_212556058.1">
    <property type="nucleotide sequence ID" value="NZ_LMVP01000146.1"/>
</dbReference>
<sequence>MHEHSQIQLSKNPESSPQRRSILTNQIHISSPADIIQRARINPKSLASADVLQLQRTIGNRAVRKLFTEIGLIPFKSKQEHPIQVQTISEEEKKLFQGKMAETVQCKETPEEGELLQEKFKSRSEQEKFPSCSAVPIQMEKENHTGMPDNLKAGVEGLSGIDMSDVRVHYNSDKPTGVGALAYTQGVDIHVAPGQEKHLPHDAWHVVQQKQGRVKYDMQMKDTQISSDVYLEKEADLMGLKALQKSSLPTLDQVSSVQSRGISAALPSTPLIMRKIGFEYEVGAIETHKYAFWSRDWVPHKKGEVIVSRNGYDITADISQSGSQLEFITRPIDEVSDSAQETSRTLAQNIRADILAIFQASRASPQGWVGLDKIPRLNGSSWHQFYNKARRWDGISGQLQMTGGVKLEKLSRVLSGEALGREPAVRQALASGETAAKEREILTLYYKENFLRKPNQLIWRSAFSRTRSRFRKGWDIESIKILASIVALMAQIPIDKRNSQIEESRALLLAKTDYAKILQLVATHLGQEIKYDQFLLALIETINDHVTENEAVNGNSDVFPSNYAVQGTSFTGLTLKAWVEYALPIHDPFEEKEFIEGWDLLTGKHFPGTGAQRKEMRAFGTFLGKTDPGNKVILEWRSFMFNHPDDLDKIMVSLTDYLGRRVNG</sequence>
<feature type="domain" description="eCIS core" evidence="1">
    <location>
        <begin position="147"/>
        <end position="212"/>
    </location>
</feature>
<dbReference type="OrthoDB" id="137954at2157"/>